<dbReference type="STRING" id="1121457.SAMN02745161_2522"/>
<evidence type="ECO:0008006" key="3">
    <source>
        <dbReference type="Google" id="ProtNLM"/>
    </source>
</evidence>
<reference evidence="2" key="1">
    <citation type="submission" date="2016-11" db="EMBL/GenBank/DDBJ databases">
        <authorList>
            <person name="Varghese N."/>
            <person name="Submissions S."/>
        </authorList>
    </citation>
    <scope>NUCLEOTIDE SEQUENCE [LARGE SCALE GENOMIC DNA]</scope>
    <source>
        <strain evidence="2">DSM 17456</strain>
    </source>
</reference>
<evidence type="ECO:0000313" key="1">
    <source>
        <dbReference type="EMBL" id="SIO28391.1"/>
    </source>
</evidence>
<dbReference type="RefSeq" id="WP_074217295.1">
    <property type="nucleotide sequence ID" value="NZ_FSRG01000006.1"/>
</dbReference>
<protein>
    <recommendedName>
        <fullName evidence="3">Tir chaperone protein (CesT) family protein</fullName>
    </recommendedName>
</protein>
<evidence type="ECO:0000313" key="2">
    <source>
        <dbReference type="Proteomes" id="UP000184694"/>
    </source>
</evidence>
<accession>A0A1N6I8P6</accession>
<keyword evidence="2" id="KW-1185">Reference proteome</keyword>
<sequence>MLFESVVEEFGKRIGLPELTPQNGNVVRFVFDDTVSVTIERCQPQKMAPLFGISISMGQMEPQVQCDVDVLHEKVLKLVHYNTPHRYPLSCGKTGSGMLVLSALLPEEECTVDVLEHVLMYLDENLRTLFAA</sequence>
<dbReference type="Proteomes" id="UP000184694">
    <property type="component" value="Unassembled WGS sequence"/>
</dbReference>
<dbReference type="OrthoDB" id="5460575at2"/>
<dbReference type="EMBL" id="FSRG01000006">
    <property type="protein sequence ID" value="SIO28391.1"/>
    <property type="molecule type" value="Genomic_DNA"/>
</dbReference>
<proteinExistence type="predicted"/>
<dbReference type="AlphaFoldDB" id="A0A1N6I8P6"/>
<name>A0A1N6I8P6_9BACT</name>
<dbReference type="SUPFAM" id="SSF69635">
    <property type="entry name" value="Type III secretory system chaperone-like"/>
    <property type="match status" value="1"/>
</dbReference>
<gene>
    <name evidence="1" type="ORF">SAMN02745161_2522</name>
</gene>
<organism evidence="1 2">
    <name type="scientific">Halodesulfovibrio marinisediminis DSM 17456</name>
    <dbReference type="NCBI Taxonomy" id="1121457"/>
    <lineage>
        <taxon>Bacteria</taxon>
        <taxon>Pseudomonadati</taxon>
        <taxon>Thermodesulfobacteriota</taxon>
        <taxon>Desulfovibrionia</taxon>
        <taxon>Desulfovibrionales</taxon>
        <taxon>Desulfovibrionaceae</taxon>
        <taxon>Halodesulfovibrio</taxon>
    </lineage>
</organism>
<dbReference type="Gene3D" id="3.30.1460.10">
    <property type="match status" value="1"/>
</dbReference>